<proteinExistence type="predicted"/>
<protein>
    <submittedName>
        <fullName evidence="4">Fe-S oxidoreductase</fullName>
    </submittedName>
</protein>
<evidence type="ECO:0000259" key="2">
    <source>
        <dbReference type="Pfam" id="PF17820"/>
    </source>
</evidence>
<dbReference type="InterPro" id="IPR013785">
    <property type="entry name" value="Aldolase_TIM"/>
</dbReference>
<feature type="domain" description="Putative radical SAM N-terminal" evidence="3">
    <location>
        <begin position="75"/>
        <end position="216"/>
    </location>
</feature>
<dbReference type="EMBL" id="CP009302">
    <property type="protein sequence ID" value="AJC11821.1"/>
    <property type="molecule type" value="Genomic_DNA"/>
</dbReference>
<accession>A0A0A8B2U9</accession>
<dbReference type="InterPro" id="IPR007549">
    <property type="entry name" value="DUF512"/>
</dbReference>
<evidence type="ECO:0000259" key="3">
    <source>
        <dbReference type="Pfam" id="PF19238"/>
    </source>
</evidence>
<reference evidence="4 5" key="2">
    <citation type="journal article" date="2015" name="Genome Announc.">
        <title>Complete Genome Sequence of Coriobacteriaceae Strain 68-1-3, a Novel Mucus-Degrading Isolate from the Swine Intestinal Tract.</title>
        <authorList>
            <person name="Looft T."/>
            <person name="Bayles D.O."/>
            <person name="Alt D.P."/>
            <person name="Stanton T.B."/>
        </authorList>
    </citation>
    <scope>NUCLEOTIDE SEQUENCE [LARGE SCALE GENOMIC DNA]</scope>
    <source>
        <strain evidence="4 5">68-1-3</strain>
    </source>
</reference>
<dbReference type="KEGG" id="cbac:JI75_03205"/>
<dbReference type="InterPro" id="IPR041489">
    <property type="entry name" value="PDZ_6"/>
</dbReference>
<dbReference type="HOGENOM" id="CLU_037396_0_0_11"/>
<dbReference type="Pfam" id="PF19238">
    <property type="entry name" value="Radical_SAM_2"/>
    <property type="match status" value="1"/>
</dbReference>
<feature type="domain" description="PDZ" evidence="2">
    <location>
        <begin position="13"/>
        <end position="48"/>
    </location>
</feature>
<dbReference type="Pfam" id="PF17820">
    <property type="entry name" value="PDZ_6"/>
    <property type="match status" value="1"/>
</dbReference>
<gene>
    <name evidence="4" type="ORF">JI75_03205</name>
</gene>
<dbReference type="SUPFAM" id="SSF50156">
    <property type="entry name" value="PDZ domain-like"/>
    <property type="match status" value="1"/>
</dbReference>
<dbReference type="STRING" id="1531429.JI75_03205"/>
<keyword evidence="5" id="KW-1185">Reference proteome</keyword>
<dbReference type="Proteomes" id="UP000031121">
    <property type="component" value="Chromosome"/>
</dbReference>
<evidence type="ECO:0000259" key="1">
    <source>
        <dbReference type="Pfam" id="PF04459"/>
    </source>
</evidence>
<dbReference type="SUPFAM" id="SSF102114">
    <property type="entry name" value="Radical SAM enzymes"/>
    <property type="match status" value="1"/>
</dbReference>
<dbReference type="Pfam" id="PF04459">
    <property type="entry name" value="DUF512"/>
    <property type="match status" value="1"/>
</dbReference>
<organism evidence="4 5">
    <name type="scientific">Berryella intestinalis</name>
    <dbReference type="NCBI Taxonomy" id="1531429"/>
    <lineage>
        <taxon>Bacteria</taxon>
        <taxon>Bacillati</taxon>
        <taxon>Actinomycetota</taxon>
        <taxon>Coriobacteriia</taxon>
        <taxon>Eggerthellales</taxon>
        <taxon>Eggerthellaceae</taxon>
        <taxon>Berryella</taxon>
    </lineage>
</organism>
<name>A0A0A8B2U9_9ACTN</name>
<dbReference type="AlphaFoldDB" id="A0A0A8B2U9"/>
<dbReference type="Gene3D" id="3.20.20.70">
    <property type="entry name" value="Aldolase class I"/>
    <property type="match status" value="1"/>
</dbReference>
<evidence type="ECO:0000313" key="4">
    <source>
        <dbReference type="EMBL" id="AJC11821.1"/>
    </source>
</evidence>
<dbReference type="InterPro" id="IPR058240">
    <property type="entry name" value="rSAM_sf"/>
</dbReference>
<sequence>MLAASRCPTHALIASVRAGSPADDAGFSPGCYITSVDGHPLRDVIDWRWLSGDFSIEVGYIDTDGDAGTVELERDLGEDWGIEFDGLVFDDVIQCRNACTFCFMHQLPKGMRRSLYLRDDDYRLSFLVGTFVTLTNLGADDEARIVEQRITPLHVSLQATSPEVRRAIIGKRAQHGIEAFDRLLSAGIEAHVQIVLVPGANDGDELSASLEWAWARPGILSVGIVPLGYTRFQKRFEHSFDDPASSGRLLAQIEPFQRRALSERGVPWVHAADEFYSNAYGADLIDRLPPSEHYGDFGLFEDGIGIIRSFLDDWHRALAEGAVKRCAQALSASGKRAYLVAGTAQRHFLTPSIEASCLRGLLEPLYVENEYFGGNVNVTGLLVGADVGAAIRRVHRERGGRDAIYLVPRVMFNDDLIMLDDKRLEDVEAIAGVEVNMVSCSPFDYLRELTALAERS</sequence>
<reference evidence="5" key="1">
    <citation type="submission" date="2014-08" db="EMBL/GenBank/DDBJ databases">
        <title>Coriobacteriaceae sp. complete genome.</title>
        <authorList>
            <person name="Looft T."/>
            <person name="Bayles D.O."/>
            <person name="Stanton T.B."/>
        </authorList>
    </citation>
    <scope>NUCLEOTIDE SEQUENCE [LARGE SCALE GENOMIC DNA]</scope>
    <source>
        <strain evidence="5">68-1-3</strain>
    </source>
</reference>
<dbReference type="InterPro" id="IPR045375">
    <property type="entry name" value="Put_radical_SAM-like_N"/>
</dbReference>
<dbReference type="Gene3D" id="2.30.42.10">
    <property type="match status" value="1"/>
</dbReference>
<evidence type="ECO:0000313" key="5">
    <source>
        <dbReference type="Proteomes" id="UP000031121"/>
    </source>
</evidence>
<feature type="domain" description="DUF512" evidence="1">
    <location>
        <begin position="225"/>
        <end position="438"/>
    </location>
</feature>
<dbReference type="InterPro" id="IPR036034">
    <property type="entry name" value="PDZ_sf"/>
</dbReference>